<dbReference type="OrthoDB" id="3376896at2"/>
<protein>
    <recommendedName>
        <fullName evidence="1">DinB-like domain-containing protein</fullName>
    </recommendedName>
</protein>
<accession>A0A511FCN9</accession>
<dbReference type="AlphaFoldDB" id="A0A511FCN9"/>
<dbReference type="InterPro" id="IPR024775">
    <property type="entry name" value="DinB-like"/>
</dbReference>
<dbReference type="Proteomes" id="UP000321723">
    <property type="component" value="Unassembled WGS sequence"/>
</dbReference>
<gene>
    <name evidence="2" type="ORF">CHO01_11930</name>
    <name evidence="3" type="ORF">HNR08_003001</name>
</gene>
<dbReference type="RefSeq" id="WP_146835073.1">
    <property type="nucleotide sequence ID" value="NZ_BJVQ01000010.1"/>
</dbReference>
<evidence type="ECO:0000259" key="1">
    <source>
        <dbReference type="Pfam" id="PF12867"/>
    </source>
</evidence>
<organism evidence="2 4">
    <name type="scientific">Cellulomonas hominis</name>
    <dbReference type="NCBI Taxonomy" id="156981"/>
    <lineage>
        <taxon>Bacteria</taxon>
        <taxon>Bacillati</taxon>
        <taxon>Actinomycetota</taxon>
        <taxon>Actinomycetes</taxon>
        <taxon>Micrococcales</taxon>
        <taxon>Cellulomonadaceae</taxon>
        <taxon>Cellulomonas</taxon>
    </lineage>
</organism>
<dbReference type="Gene3D" id="1.20.120.450">
    <property type="entry name" value="dinb family like domain"/>
    <property type="match status" value="1"/>
</dbReference>
<dbReference type="InterPro" id="IPR034660">
    <property type="entry name" value="DinB/YfiT-like"/>
</dbReference>
<dbReference type="Pfam" id="PF12867">
    <property type="entry name" value="DinB_2"/>
    <property type="match status" value="1"/>
</dbReference>
<evidence type="ECO:0000313" key="4">
    <source>
        <dbReference type="Proteomes" id="UP000321723"/>
    </source>
</evidence>
<proteinExistence type="predicted"/>
<evidence type="ECO:0000313" key="3">
    <source>
        <dbReference type="EMBL" id="MBB5474265.1"/>
    </source>
</evidence>
<dbReference type="EMBL" id="JACHDN010000001">
    <property type="protein sequence ID" value="MBB5474265.1"/>
    <property type="molecule type" value="Genomic_DNA"/>
</dbReference>
<reference evidence="3 5" key="2">
    <citation type="submission" date="2020-08" db="EMBL/GenBank/DDBJ databases">
        <title>Sequencing the genomes of 1000 actinobacteria strains.</title>
        <authorList>
            <person name="Klenk H.-P."/>
        </authorList>
    </citation>
    <scope>NUCLEOTIDE SEQUENCE [LARGE SCALE GENOMIC DNA]</scope>
    <source>
        <strain evidence="3 5">DSM 9581</strain>
    </source>
</reference>
<keyword evidence="4" id="KW-1185">Reference proteome</keyword>
<dbReference type="EMBL" id="BJVQ01000010">
    <property type="protein sequence ID" value="GEL46077.1"/>
    <property type="molecule type" value="Genomic_DNA"/>
</dbReference>
<feature type="domain" description="DinB-like" evidence="1">
    <location>
        <begin position="44"/>
        <end position="159"/>
    </location>
</feature>
<evidence type="ECO:0000313" key="5">
    <source>
        <dbReference type="Proteomes" id="UP000564629"/>
    </source>
</evidence>
<dbReference type="SUPFAM" id="SSF109854">
    <property type="entry name" value="DinB/YfiT-like putative metalloenzymes"/>
    <property type="match status" value="1"/>
</dbReference>
<dbReference type="Proteomes" id="UP000564629">
    <property type="component" value="Unassembled WGS sequence"/>
</dbReference>
<reference evidence="2 4" key="1">
    <citation type="submission" date="2019-07" db="EMBL/GenBank/DDBJ databases">
        <title>Whole genome shotgun sequence of Cellulomonas hominis NBRC 16055.</title>
        <authorList>
            <person name="Hosoyama A."/>
            <person name="Uohara A."/>
            <person name="Ohji S."/>
            <person name="Ichikawa N."/>
        </authorList>
    </citation>
    <scope>NUCLEOTIDE SEQUENCE [LARGE SCALE GENOMIC DNA]</scope>
    <source>
        <strain evidence="2 4">NBRC 16055</strain>
    </source>
</reference>
<comment type="caution">
    <text evidence="2">The sequence shown here is derived from an EMBL/GenBank/DDBJ whole genome shotgun (WGS) entry which is preliminary data.</text>
</comment>
<sequence>MEQWGAALYGEPCRECGYVWDRTPQEAVHAVEDVPGRFAAVLVTAPEPLWHPDLGWSTAGYLRHVADNLEIWAYRLDAARVDGRTATQGYDPDELARVRDYRHATVGASLLALRRAVPGWADAVGAALAEGVVLDHATRGPQRAQDVARNNAHDALHHLHDVRRIVEHAAASRPGA</sequence>
<evidence type="ECO:0000313" key="2">
    <source>
        <dbReference type="EMBL" id="GEL46077.1"/>
    </source>
</evidence>
<name>A0A511FCN9_9CELL</name>